<dbReference type="InterPro" id="IPR050696">
    <property type="entry name" value="FtsA/MreB"/>
</dbReference>
<keyword evidence="1" id="KW-0472">Membrane</keyword>
<keyword evidence="1" id="KW-0812">Transmembrane</keyword>
<proteinExistence type="predicted"/>
<feature type="transmembrane region" description="Helical" evidence="1">
    <location>
        <begin position="472"/>
        <end position="494"/>
    </location>
</feature>
<dbReference type="CDD" id="cd24049">
    <property type="entry name" value="ASKHA_NBD_PilM"/>
    <property type="match status" value="1"/>
</dbReference>
<protein>
    <recommendedName>
        <fullName evidence="3">Fimbrial assembly family protein</fullName>
    </recommendedName>
</protein>
<dbReference type="InterPro" id="IPR005883">
    <property type="entry name" value="PilM"/>
</dbReference>
<sequence length="677" mass="74120">MPSVQGDGLGFPIFLRHGGLLLTVRFHFHRFTGQCQAQRGRAITARRPELGPSARKLTKHAVFFQKQFKPIDKKMVCCSVFRQPILHDEGPGMKDVNGGSSTEKLIEIIRGNSQVESSPAPVSPAAAREGSRLFAAAGKGPVVGVLVEDDALRLVRMTGPVGSRRLDDCKTYPYPGNLTPADKTFPAFLKTSLQNFGVAAARIWAVLPSDQLEVYPLRLPKASARDLSSAVYWAMQKEKRFNEQQVIFDYSLVGEVMDKGIPKLQVVCYLARREAVGAVQRLYRRAGFALSGVSCEAAAINNLLGAGSAAPPGESWAHVHLDREWSRIDLFARHDFLFSRNIRTGSNSFVEAMVEESPTELSAAEALARFEGQLRGRGEDGVCQAEELLQLITPALGRLANQIERTFEYFEQTLHFSRPEKLILSGRAALFPGLATYLQEQLALTVETLDPFAVAGPSLAAIHAPAAPAERILFAVPLGLALAEVGSTTNFLYTYREKEQARKDRLTQRAAVVGLALLLGLALIFYGWQAHTRAGYQAELDRRQAELAALGPELSPQYLSALFAQARKSRDETERSLVRHKTIAVLGEVAAVSMAPNVRLHSIMIDAGEKGATGAGNLILDGFVDGNRQLLDSYLTGYIVRLQASGLFSNVRLQKTTEEIYPGIGKVLKFTLSMQYG</sequence>
<evidence type="ECO:0000256" key="1">
    <source>
        <dbReference type="SAM" id="Phobius"/>
    </source>
</evidence>
<evidence type="ECO:0000313" key="2">
    <source>
        <dbReference type="EMBL" id="HET97367.1"/>
    </source>
</evidence>
<organism evidence="2">
    <name type="scientific">Desulfurivibrio alkaliphilus</name>
    <dbReference type="NCBI Taxonomy" id="427923"/>
    <lineage>
        <taxon>Bacteria</taxon>
        <taxon>Pseudomonadati</taxon>
        <taxon>Thermodesulfobacteriota</taxon>
        <taxon>Desulfobulbia</taxon>
        <taxon>Desulfobulbales</taxon>
        <taxon>Desulfobulbaceae</taxon>
        <taxon>Desulfurivibrio</taxon>
    </lineage>
</organism>
<dbReference type="Pfam" id="PF11104">
    <property type="entry name" value="PilM_2"/>
    <property type="match status" value="1"/>
</dbReference>
<feature type="transmembrane region" description="Helical" evidence="1">
    <location>
        <begin position="506"/>
        <end position="528"/>
    </location>
</feature>
<dbReference type="EMBL" id="DSDS01000032">
    <property type="protein sequence ID" value="HET97367.1"/>
    <property type="molecule type" value="Genomic_DNA"/>
</dbReference>
<dbReference type="Gene3D" id="3.30.420.40">
    <property type="match status" value="2"/>
</dbReference>
<evidence type="ECO:0008006" key="3">
    <source>
        <dbReference type="Google" id="ProtNLM"/>
    </source>
</evidence>
<dbReference type="Gene3D" id="3.30.1490.300">
    <property type="match status" value="1"/>
</dbReference>
<name>A0A7C2TGS1_9BACT</name>
<dbReference type="PANTHER" id="PTHR32432">
    <property type="entry name" value="CELL DIVISION PROTEIN FTSA-RELATED"/>
    <property type="match status" value="1"/>
</dbReference>
<keyword evidence="1" id="KW-1133">Transmembrane helix</keyword>
<dbReference type="SUPFAM" id="SSF53067">
    <property type="entry name" value="Actin-like ATPase domain"/>
    <property type="match status" value="2"/>
</dbReference>
<dbReference type="AlphaFoldDB" id="A0A7C2TGS1"/>
<dbReference type="PANTHER" id="PTHR32432:SF3">
    <property type="entry name" value="ETHANOLAMINE UTILIZATION PROTEIN EUTJ"/>
    <property type="match status" value="1"/>
</dbReference>
<accession>A0A7C2TGS1</accession>
<gene>
    <name evidence="2" type="ORF">ENN98_01425</name>
</gene>
<comment type="caution">
    <text evidence="2">The sequence shown here is derived from an EMBL/GenBank/DDBJ whole genome shotgun (WGS) entry which is preliminary data.</text>
</comment>
<dbReference type="InterPro" id="IPR043129">
    <property type="entry name" value="ATPase_NBD"/>
</dbReference>
<reference evidence="2" key="1">
    <citation type="journal article" date="2020" name="mSystems">
        <title>Genome- and Community-Level Interaction Insights into Carbon Utilization and Element Cycling Functions of Hydrothermarchaeota in Hydrothermal Sediment.</title>
        <authorList>
            <person name="Zhou Z."/>
            <person name="Liu Y."/>
            <person name="Xu W."/>
            <person name="Pan J."/>
            <person name="Luo Z.H."/>
            <person name="Li M."/>
        </authorList>
    </citation>
    <scope>NUCLEOTIDE SEQUENCE [LARGE SCALE GENOMIC DNA]</scope>
    <source>
        <strain evidence="2">SpSt-1224</strain>
    </source>
</reference>
<dbReference type="Proteomes" id="UP000885986">
    <property type="component" value="Unassembled WGS sequence"/>
</dbReference>